<dbReference type="EMBL" id="UZAM01008719">
    <property type="protein sequence ID" value="VDP06106.1"/>
    <property type="molecule type" value="Genomic_DNA"/>
</dbReference>
<feature type="region of interest" description="Disordered" evidence="1">
    <location>
        <begin position="117"/>
        <end position="137"/>
    </location>
</feature>
<protein>
    <submittedName>
        <fullName evidence="2 4">Uncharacterized protein</fullName>
    </submittedName>
</protein>
<sequence length="137" mass="15166">MGHGDRRQIARQSVFFGDVFFVRNSFPAKWKVLSNMDDGNESQAFVCQADLERQHRKEVPPATHDIDALANYTGSAVAPVTNGRAGCWGSEADGEKSTIRACSPHCGSKKYSSITMAADGRRNDGEHTNKQRSRYPF</sequence>
<feature type="compositionally biased region" description="Basic and acidic residues" evidence="1">
    <location>
        <begin position="119"/>
        <end position="129"/>
    </location>
</feature>
<name>A0A183IN48_9BILA</name>
<evidence type="ECO:0000313" key="4">
    <source>
        <dbReference type="WBParaSite" id="SBAD_0000525301-mRNA-1"/>
    </source>
</evidence>
<keyword evidence="3" id="KW-1185">Reference proteome</keyword>
<evidence type="ECO:0000256" key="1">
    <source>
        <dbReference type="SAM" id="MobiDB-lite"/>
    </source>
</evidence>
<proteinExistence type="predicted"/>
<evidence type="ECO:0000313" key="3">
    <source>
        <dbReference type="Proteomes" id="UP000270296"/>
    </source>
</evidence>
<organism evidence="4">
    <name type="scientific">Soboliphyme baturini</name>
    <dbReference type="NCBI Taxonomy" id="241478"/>
    <lineage>
        <taxon>Eukaryota</taxon>
        <taxon>Metazoa</taxon>
        <taxon>Ecdysozoa</taxon>
        <taxon>Nematoda</taxon>
        <taxon>Enoplea</taxon>
        <taxon>Dorylaimia</taxon>
        <taxon>Dioctophymatida</taxon>
        <taxon>Dioctophymatoidea</taxon>
        <taxon>Soboliphymatidae</taxon>
        <taxon>Soboliphyme</taxon>
    </lineage>
</organism>
<reference evidence="2 3" key="2">
    <citation type="submission" date="2018-11" db="EMBL/GenBank/DDBJ databases">
        <authorList>
            <consortium name="Pathogen Informatics"/>
        </authorList>
    </citation>
    <scope>NUCLEOTIDE SEQUENCE [LARGE SCALE GENOMIC DNA]</scope>
</reference>
<dbReference type="Proteomes" id="UP000270296">
    <property type="component" value="Unassembled WGS sequence"/>
</dbReference>
<dbReference type="AlphaFoldDB" id="A0A183IN48"/>
<gene>
    <name evidence="2" type="ORF">SBAD_LOCUS5044</name>
</gene>
<dbReference type="WBParaSite" id="SBAD_0000525301-mRNA-1">
    <property type="protein sequence ID" value="SBAD_0000525301-mRNA-1"/>
    <property type="gene ID" value="SBAD_0000525301"/>
</dbReference>
<reference evidence="4" key="1">
    <citation type="submission" date="2016-06" db="UniProtKB">
        <authorList>
            <consortium name="WormBaseParasite"/>
        </authorList>
    </citation>
    <scope>IDENTIFICATION</scope>
</reference>
<evidence type="ECO:0000313" key="2">
    <source>
        <dbReference type="EMBL" id="VDP06106.1"/>
    </source>
</evidence>
<accession>A0A183IN48</accession>